<proteinExistence type="predicted"/>
<dbReference type="NCBIfam" id="TIGR00229">
    <property type="entry name" value="sensory_box"/>
    <property type="match status" value="1"/>
</dbReference>
<dbReference type="AlphaFoldDB" id="A0A9E7C2M7"/>
<dbReference type="Pfam" id="PF01590">
    <property type="entry name" value="GAF"/>
    <property type="match status" value="1"/>
</dbReference>
<evidence type="ECO:0000256" key="1">
    <source>
        <dbReference type="ARBA" id="ARBA00022801"/>
    </source>
</evidence>
<dbReference type="Pfam" id="PF07228">
    <property type="entry name" value="SpoIIE"/>
    <property type="match status" value="1"/>
</dbReference>
<protein>
    <recommendedName>
        <fullName evidence="9">PAS domain S-box-containing protein</fullName>
    </recommendedName>
</protein>
<dbReference type="CDD" id="cd00130">
    <property type="entry name" value="PAS"/>
    <property type="match status" value="1"/>
</dbReference>
<dbReference type="Gene3D" id="3.30.450.40">
    <property type="match status" value="2"/>
</dbReference>
<keyword evidence="3" id="KW-0812">Transmembrane</keyword>
<evidence type="ECO:0000313" key="8">
    <source>
        <dbReference type="Proteomes" id="UP001162834"/>
    </source>
</evidence>
<reference evidence="7" key="1">
    <citation type="journal article" date="2022" name="Int. J. Syst. Evol. Microbiol.">
        <title>Pseudomonas aegrilactucae sp. nov. and Pseudomonas morbosilactucae sp. nov., pathogens causing bacterial rot of lettuce in Japan.</title>
        <authorList>
            <person name="Sawada H."/>
            <person name="Fujikawa T."/>
            <person name="Satou M."/>
        </authorList>
    </citation>
    <scope>NUCLEOTIDE SEQUENCE</scope>
    <source>
        <strain evidence="7">0166_1</strain>
    </source>
</reference>
<feature type="domain" description="PAC" evidence="5">
    <location>
        <begin position="375"/>
        <end position="428"/>
    </location>
</feature>
<evidence type="ECO:0000259" key="4">
    <source>
        <dbReference type="PROSITE" id="PS50112"/>
    </source>
</evidence>
<dbReference type="SMART" id="SM00331">
    <property type="entry name" value="PP2C_SIG"/>
    <property type="match status" value="1"/>
</dbReference>
<dbReference type="RefSeq" id="WP_259312630.1">
    <property type="nucleotide sequence ID" value="NZ_CP087164.1"/>
</dbReference>
<dbReference type="PANTHER" id="PTHR43156:SF2">
    <property type="entry name" value="STAGE II SPORULATION PROTEIN E"/>
    <property type="match status" value="1"/>
</dbReference>
<dbReference type="KEGG" id="sbae:DSM104329_05041"/>
<dbReference type="SUPFAM" id="SSF55785">
    <property type="entry name" value="PYP-like sensor domain (PAS domain)"/>
    <property type="match status" value="1"/>
</dbReference>
<feature type="transmembrane region" description="Helical" evidence="3">
    <location>
        <begin position="77"/>
        <end position="95"/>
    </location>
</feature>
<dbReference type="PROSITE" id="PS50112">
    <property type="entry name" value="PAS"/>
    <property type="match status" value="1"/>
</dbReference>
<dbReference type="Proteomes" id="UP001162834">
    <property type="component" value="Chromosome"/>
</dbReference>
<dbReference type="InterPro" id="IPR052016">
    <property type="entry name" value="Bact_Sigma-Reg"/>
</dbReference>
<accession>A0A9E7C2M7</accession>
<dbReference type="SMART" id="SM00065">
    <property type="entry name" value="GAF"/>
    <property type="match status" value="2"/>
</dbReference>
<evidence type="ECO:0000313" key="7">
    <source>
        <dbReference type="EMBL" id="UGS38611.1"/>
    </source>
</evidence>
<feature type="domain" description="PPM-type phosphatase" evidence="6">
    <location>
        <begin position="625"/>
        <end position="840"/>
    </location>
</feature>
<evidence type="ECO:0000259" key="6">
    <source>
        <dbReference type="PROSITE" id="PS51746"/>
    </source>
</evidence>
<dbReference type="Pfam" id="PF13188">
    <property type="entry name" value="PAS_8"/>
    <property type="match status" value="1"/>
</dbReference>
<gene>
    <name evidence="7" type="ORF">DSM104329_05041</name>
</gene>
<dbReference type="Gene3D" id="3.60.40.10">
    <property type="entry name" value="PPM-type phosphatase domain"/>
    <property type="match status" value="1"/>
</dbReference>
<dbReference type="SUPFAM" id="SSF55781">
    <property type="entry name" value="GAF domain-like"/>
    <property type="match status" value="2"/>
</dbReference>
<sequence>MALKLRPIAPAAGVMLLVAVVDLALGSSVSLLPLLVLGPLLAAAMTGPAPTAWIGAVAVVIAIAIAGATDMFDERRFYVGVGTVLAGAVLAPILSASRTREHRRRLAAERGRVRADLLARAGELFETGTDPLDHLDELAALAVSGLADLAVVDLIGPDGALRAAGAAGARPGSAEAIRASRIASPVDLQSNHPVAVVARSGDPLLLRDIAERDSEEWATSREHFEIIHRLGYGSAVIVPLSARGRPIGTMALVRFRGRRAFSRADLSTAADLARRAGVAIDHSRLGAELGETTTELRTVLGALAEAVTVQRANGEVVYANQAAAQLTGFDSVEDLLATPLSEYPQRWEVRDEHGDEIDFERLPGRLALAGEANPAPLLMQIVNRATGVRSWRLVKARPILDAGGQPRLAVNVIEDVTEQRDHEMAQAFLVRASKLLGASLDPAETLDNLADAVVPDLADWCAVDMPDERGVLRRVATADRRPERTREASLIVRERSGERALPVGPPQVMRSGRPEYYPQIDDALLQAAALDATQLDRLRAVGARSAIVVPMIAASGVIGTITIGTIESGRALTPRDLELAEELGRRAGIAVEHSRVHGERSEIAATLQAALLPPRLPAVPGVAIAARFRAVGGGDTVGGDFYDLFPLSGAPPGWMVVMGDVTGKGPEAAAVTSLVRYSMRTAAMYERDPSRVLRRLNDVLARDDHDRRPCTAVCVRVLTRNGRVRITVACAGHPPPLLTRRDGAVEPFGRPGTLLGAFDEGHWTSVSIDLRAGESLVLFTDGVTDTRGAAGRFGIGRLRRVVAETAGRTPDEMAAALDEALLAFQEGRQRDDVAVLVLQADPHDDAASTAGGASDAHDSTEDAGSSPAAA</sequence>
<dbReference type="InterPro" id="IPR000700">
    <property type="entry name" value="PAS-assoc_C"/>
</dbReference>
<dbReference type="Pfam" id="PF13185">
    <property type="entry name" value="GAF_2"/>
    <property type="match status" value="1"/>
</dbReference>
<evidence type="ECO:0008006" key="9">
    <source>
        <dbReference type="Google" id="ProtNLM"/>
    </source>
</evidence>
<feature type="region of interest" description="Disordered" evidence="2">
    <location>
        <begin position="844"/>
        <end position="870"/>
    </location>
</feature>
<dbReference type="PROSITE" id="PS51746">
    <property type="entry name" value="PPM_2"/>
    <property type="match status" value="1"/>
</dbReference>
<evidence type="ECO:0000259" key="5">
    <source>
        <dbReference type="PROSITE" id="PS50113"/>
    </source>
</evidence>
<dbReference type="PANTHER" id="PTHR43156">
    <property type="entry name" value="STAGE II SPORULATION PROTEIN E-RELATED"/>
    <property type="match status" value="1"/>
</dbReference>
<dbReference type="InterPro" id="IPR003018">
    <property type="entry name" value="GAF"/>
</dbReference>
<keyword evidence="8" id="KW-1185">Reference proteome</keyword>
<dbReference type="Gene3D" id="3.30.450.20">
    <property type="entry name" value="PAS domain"/>
    <property type="match status" value="1"/>
</dbReference>
<dbReference type="SUPFAM" id="SSF81606">
    <property type="entry name" value="PP2C-like"/>
    <property type="match status" value="1"/>
</dbReference>
<dbReference type="PROSITE" id="PS50113">
    <property type="entry name" value="PAC"/>
    <property type="match status" value="1"/>
</dbReference>
<keyword evidence="3" id="KW-1133">Transmembrane helix</keyword>
<dbReference type="InterPro" id="IPR001932">
    <property type="entry name" value="PPM-type_phosphatase-like_dom"/>
</dbReference>
<evidence type="ECO:0000256" key="3">
    <source>
        <dbReference type="SAM" id="Phobius"/>
    </source>
</evidence>
<evidence type="ECO:0000256" key="2">
    <source>
        <dbReference type="SAM" id="MobiDB-lite"/>
    </source>
</evidence>
<dbReference type="InterPro" id="IPR000014">
    <property type="entry name" value="PAS"/>
</dbReference>
<feature type="transmembrane region" description="Helical" evidence="3">
    <location>
        <begin position="50"/>
        <end position="68"/>
    </location>
</feature>
<dbReference type="InterPro" id="IPR036457">
    <property type="entry name" value="PPM-type-like_dom_sf"/>
</dbReference>
<name>A0A9E7C2M7_9ACTN</name>
<dbReference type="EMBL" id="CP087164">
    <property type="protein sequence ID" value="UGS38611.1"/>
    <property type="molecule type" value="Genomic_DNA"/>
</dbReference>
<keyword evidence="3" id="KW-0472">Membrane</keyword>
<dbReference type="InterPro" id="IPR035965">
    <property type="entry name" value="PAS-like_dom_sf"/>
</dbReference>
<dbReference type="InterPro" id="IPR029016">
    <property type="entry name" value="GAF-like_dom_sf"/>
</dbReference>
<organism evidence="7 8">
    <name type="scientific">Capillimicrobium parvum</name>
    <dbReference type="NCBI Taxonomy" id="2884022"/>
    <lineage>
        <taxon>Bacteria</taxon>
        <taxon>Bacillati</taxon>
        <taxon>Actinomycetota</taxon>
        <taxon>Thermoleophilia</taxon>
        <taxon>Solirubrobacterales</taxon>
        <taxon>Capillimicrobiaceae</taxon>
        <taxon>Capillimicrobium</taxon>
    </lineage>
</organism>
<feature type="domain" description="PAS" evidence="4">
    <location>
        <begin position="292"/>
        <end position="333"/>
    </location>
</feature>
<keyword evidence="1" id="KW-0378">Hydrolase</keyword>
<dbReference type="GO" id="GO:0016791">
    <property type="term" value="F:phosphatase activity"/>
    <property type="evidence" value="ECO:0007669"/>
    <property type="project" value="TreeGrafter"/>
</dbReference>